<proteinExistence type="predicted"/>
<dbReference type="PANTHER" id="PTHR48228:SF6">
    <property type="entry name" value="L-CARNITINE COA-TRANSFERASE"/>
    <property type="match status" value="1"/>
</dbReference>
<accession>A0A2A4HVC4</accession>
<reference evidence="2 3" key="1">
    <citation type="submission" date="2017-09" db="EMBL/GenBank/DDBJ databases">
        <title>Sphingomonas ginsenosidimutans KACC 14949, whole genome shotgun sequence.</title>
        <authorList>
            <person name="Feng G."/>
            <person name="Zhu H."/>
        </authorList>
    </citation>
    <scope>NUCLEOTIDE SEQUENCE [LARGE SCALE GENOMIC DNA]</scope>
    <source>
        <strain evidence="2 3">KACC 14949</strain>
    </source>
</reference>
<evidence type="ECO:0000313" key="2">
    <source>
        <dbReference type="EMBL" id="PCG08476.1"/>
    </source>
</evidence>
<comment type="caution">
    <text evidence="2">The sequence shown here is derived from an EMBL/GenBank/DDBJ whole genome shotgun (WGS) entry which is preliminary data.</text>
</comment>
<dbReference type="EMBL" id="NWVD01000005">
    <property type="protein sequence ID" value="PCG08476.1"/>
    <property type="molecule type" value="Genomic_DNA"/>
</dbReference>
<dbReference type="SUPFAM" id="SSF89796">
    <property type="entry name" value="CoA-transferase family III (CaiB/BaiF)"/>
    <property type="match status" value="2"/>
</dbReference>
<dbReference type="RefSeq" id="WP_096612850.1">
    <property type="nucleotide sequence ID" value="NZ_NWVD01000005.1"/>
</dbReference>
<evidence type="ECO:0000313" key="3">
    <source>
        <dbReference type="Proteomes" id="UP000218784"/>
    </source>
</evidence>
<dbReference type="Gene3D" id="3.40.50.10540">
    <property type="entry name" value="Crotonobetainyl-coa:carnitine coa-transferase, domain 1"/>
    <property type="match status" value="3"/>
</dbReference>
<dbReference type="Pfam" id="PF02515">
    <property type="entry name" value="CoA_transf_3"/>
    <property type="match status" value="2"/>
</dbReference>
<dbReference type="InterPro" id="IPR023606">
    <property type="entry name" value="CoA-Trfase_III_dom_1_sf"/>
</dbReference>
<dbReference type="PANTHER" id="PTHR48228">
    <property type="entry name" value="SUCCINYL-COA--D-CITRAMALATE COA-TRANSFERASE"/>
    <property type="match status" value="1"/>
</dbReference>
<dbReference type="GO" id="GO:0003824">
    <property type="term" value="F:catalytic activity"/>
    <property type="evidence" value="ECO:0007669"/>
    <property type="project" value="InterPro"/>
</dbReference>
<dbReference type="Gene3D" id="3.30.1540.10">
    <property type="entry name" value="formyl-coa transferase, domain 3"/>
    <property type="match status" value="2"/>
</dbReference>
<dbReference type="InterPro" id="IPR044855">
    <property type="entry name" value="CoA-Trfase_III_dom3_sf"/>
</dbReference>
<dbReference type="InterPro" id="IPR050509">
    <property type="entry name" value="CoA-transferase_III"/>
</dbReference>
<dbReference type="InterPro" id="IPR003673">
    <property type="entry name" value="CoA-Trfase_fam_III"/>
</dbReference>
<dbReference type="AlphaFoldDB" id="A0A2A4HVC4"/>
<keyword evidence="3" id="KW-1185">Reference proteome</keyword>
<sequence>MAVDRPLTGVRVVDAVHGPLSITTRYLAELGAQVDRIADAAHGDRLADRIANLGKTVHPFDHRAPEAASLLAAADIIVEDCGLQLRASQPAQVIVSVSPFGQGNSLSGWQASDAVLHALSGELSRSGIRGREPLLPPGQLAWQCAAVQAAFLALQSYFLALRTGQGDRIDFAALDGAVQALDPGFGIGGSATMGRPAHLLSRERPAKGFQYPIIRCADGHVRLCLLAARQWQGMFRWMGEPPAFADPSFNSTAVRYKSPDLLPAIAAFFADKTRAELEAAAISYGVPLSGVATLAEAPTLPHFVERASFRSEDVNGATYPVPNGCIVVDGERMTPDAGHPRARLVPSARDLSRPFEGLKVLDLGVIVVGAETGRLLADQGADVVKVESGAFPDGNRQSYLPYGLSASFAAGHRNKRGLGLDLRHPDGKALFLRLVGQADVVLSNFKPGTMQSLGLGRDVLAAANPRVISVESSAFGDSGPWSKRMGYGPLVRAATGLTEAWRYADDPESFSDSITIYPDHVAGRIGAIAAVALLIQRERTGQGGHASIAQAEVMLAQFGAEIARASTGVPAEREHSAVYRCRGDDEWIVVTERDQADAAAFVSGCGGRPASEWAASVDVDDAMHCLQAAGIPAAKMLRVGDLPGFHYFAERGLLRREHHPFLADVVTSEATQGHGRLPAPPIAPAPLMGEHSDEIMREWLGLSPNQIEDLVAKGVVERASIEERSAIQQTLAAKTLRSEDA</sequence>
<name>A0A2A4HVC4_9SPHN</name>
<keyword evidence="1" id="KW-0808">Transferase</keyword>
<dbReference type="Proteomes" id="UP000218784">
    <property type="component" value="Unassembled WGS sequence"/>
</dbReference>
<protein>
    <submittedName>
        <fullName evidence="2">Acyl-CoA hydratase</fullName>
    </submittedName>
</protein>
<organism evidence="2 3">
    <name type="scientific">Sphingomonas ginsenosidimutans</name>
    <dbReference type="NCBI Taxonomy" id="862134"/>
    <lineage>
        <taxon>Bacteria</taxon>
        <taxon>Pseudomonadati</taxon>
        <taxon>Pseudomonadota</taxon>
        <taxon>Alphaproteobacteria</taxon>
        <taxon>Sphingomonadales</taxon>
        <taxon>Sphingomonadaceae</taxon>
        <taxon>Sphingomonas</taxon>
    </lineage>
</organism>
<evidence type="ECO:0000256" key="1">
    <source>
        <dbReference type="ARBA" id="ARBA00022679"/>
    </source>
</evidence>
<gene>
    <name evidence="2" type="ORF">COA17_12375</name>
</gene>